<dbReference type="Gene3D" id="3.40.430.10">
    <property type="entry name" value="Dihydrofolate Reductase, subunit A"/>
    <property type="match status" value="1"/>
</dbReference>
<accession>A0A650M4H6</accession>
<evidence type="ECO:0000313" key="2">
    <source>
        <dbReference type="Proteomes" id="UP000431451"/>
    </source>
</evidence>
<gene>
    <name evidence="1" type="ORF">CNEONATNEC25_00752</name>
</gene>
<sequence>MKRPYIFCHMMTSLDGKITGSYMNTPEGNLAGNVFYDIAFGKNAYYKHQGWLSGRVTTDDNFTFYEKPDLNENDPKVPEGDFISEVDANMYYVSVDPSGKLGWKKNTLTYVDTTAHVLEILTEKASNSYKAFLRRLGISYIIAGKDELDSEMAMSKLYKFGLMSISWTKKVKLFLCCTSS</sequence>
<dbReference type="SUPFAM" id="SSF53597">
    <property type="entry name" value="Dihydrofolate reductase-like"/>
    <property type="match status" value="1"/>
</dbReference>
<dbReference type="PANTHER" id="PTHR38011:SF7">
    <property type="entry name" value="2,5-DIAMINO-6-RIBOSYLAMINO-4(3H)-PYRIMIDINONE 5'-PHOSPHATE REDUCTASE"/>
    <property type="match status" value="1"/>
</dbReference>
<dbReference type="EMBL" id="UWJD01000001">
    <property type="protein sequence ID" value="VCT83157.1"/>
    <property type="molecule type" value="Genomic_DNA"/>
</dbReference>
<evidence type="ECO:0008006" key="3">
    <source>
        <dbReference type="Google" id="ProtNLM"/>
    </source>
</evidence>
<dbReference type="PANTHER" id="PTHR38011">
    <property type="entry name" value="DIHYDROFOLATE REDUCTASE FAMILY PROTEIN (AFU_ORTHOLOGUE AFUA_8G06820)"/>
    <property type="match status" value="1"/>
</dbReference>
<organism evidence="1 2">
    <name type="scientific">Clostridium neonatale</name>
    <dbReference type="NCBI Taxonomy" id="137838"/>
    <lineage>
        <taxon>Bacteria</taxon>
        <taxon>Bacillati</taxon>
        <taxon>Bacillota</taxon>
        <taxon>Clostridia</taxon>
        <taxon>Eubacteriales</taxon>
        <taxon>Clostridiaceae</taxon>
        <taxon>Clostridium</taxon>
    </lineage>
</organism>
<evidence type="ECO:0000313" key="1">
    <source>
        <dbReference type="EMBL" id="VCT83157.1"/>
    </source>
</evidence>
<dbReference type="InterPro" id="IPR024072">
    <property type="entry name" value="DHFR-like_dom_sf"/>
</dbReference>
<dbReference type="AlphaFoldDB" id="A0A650M4H6"/>
<proteinExistence type="predicted"/>
<reference evidence="1 2" key="1">
    <citation type="submission" date="2018-06" db="EMBL/GenBank/DDBJ databases">
        <authorList>
            <consortium name="IHU Genomes"/>
        </authorList>
    </citation>
    <scope>NUCLEOTIDE SEQUENCE [LARGE SCALE GENOMIC DNA]</scope>
    <source>
        <strain evidence="1 2">NEC25</strain>
    </source>
</reference>
<dbReference type="RefSeq" id="WP_243145114.1">
    <property type="nucleotide sequence ID" value="NZ_UICQ01000001.1"/>
</dbReference>
<dbReference type="Proteomes" id="UP000431451">
    <property type="component" value="Unassembled WGS sequence"/>
</dbReference>
<dbReference type="InterPro" id="IPR050765">
    <property type="entry name" value="Riboflavin_Biosynth_HTPR"/>
</dbReference>
<name>A0A650M4H6_9CLOT</name>
<protein>
    <recommendedName>
        <fullName evidence="3">Bacterial bifunctional deaminase-reductase C-terminal domain-containing protein</fullName>
    </recommendedName>
</protein>